<evidence type="ECO:0000313" key="8">
    <source>
        <dbReference type="Proteomes" id="UP000014500"/>
    </source>
</evidence>
<dbReference type="InterPro" id="IPR040122">
    <property type="entry name" value="Importin_beta"/>
</dbReference>
<dbReference type="eggNOG" id="KOG1241">
    <property type="taxonomic scope" value="Eukaryota"/>
</dbReference>
<proteinExistence type="predicted"/>
<evidence type="ECO:0000313" key="7">
    <source>
        <dbReference type="EnsemblMetazoa" id="SMAR014437-PA"/>
    </source>
</evidence>
<dbReference type="GO" id="GO:0031267">
    <property type="term" value="F:small GTPase binding"/>
    <property type="evidence" value="ECO:0007669"/>
    <property type="project" value="InterPro"/>
</dbReference>
<dbReference type="PANTHER" id="PTHR10527">
    <property type="entry name" value="IMPORTIN BETA"/>
    <property type="match status" value="1"/>
</dbReference>
<sequence length="899" mass="102999">MSARKLAKASKWTSWHNLKFKTLKVVPKRYNLPSLSWHTRLSILVPVHTHSYLGRTEKIMIVISDCKHFFLPPKKFHHKIFKNKKSASADIVESENAQAMIDDIADFNLEEFLISLAKMLVDTEKSNIIRKSAAYQIKKVLKTGDQWETRLEYQSRWFALRPNVRRVLKESVLSCLGTEIVTPNPAPELLAFIASIELPNEQWPDLISELARNVTNMGNSDSMKEASLVAIARLCHQNYECERCKSMIGNSNEVFKSIFQGLLHVTSNDVMTAAAVALREWISLKKDKSKSNPQVKSAICRIFELALSGDIRIKVAALKCLRKFQLSYLDKKLSKIMIEAVQSEISEIRLQGVKFWYEQCFEESPKIKLKSDNIHRNYFTKDTLPTILPIFLKTLTVYGHNDKDGNKLWILANDSMRVLSEWCDVSSLRQYLTCFIQEHIRDDDWKYRSNALLWTDWHVIKPLIEKAMPIFIEILAKDDNENVRYTTAVVIGGVCSKIQEHYMFMTHLNPLIESLLKGLKDVPRVVCGICEVWKFYFCSNINFVCQFLSQAIEDIAYKAYAFSETKETFCLSQYFECIVYSLLETLYRRDGSRSSRSSVYNALKCLLQYSAKDCSFIFGKLCGVFAQRLQYVQQPPESSGDNQPCDGNDTEALALLRTLQTLIRLMVPENLCKSFNKILSGLMHILRKQRCQLIIRAVTLETISLIVKGIGEKFLPHVELLLPMLIIDLKNRKKEQTCIAAVQLLHAICNATEEKFIPYCDPIITILLESLNNENTNRRIKDSILLTIGDIAKATGGSFKKYLDIILTTLVLVQAQVDKEYLMDNRVYALFLEPQLESMLEVINLMAFNKSDFKEMDDFYLSQAITLLKSICSVFGKSIQHLIDATGVIDILNSGLLIR</sequence>
<dbReference type="STRING" id="126957.T1JKQ7"/>
<evidence type="ECO:0000256" key="4">
    <source>
        <dbReference type="ARBA" id="ARBA00022737"/>
    </source>
</evidence>
<keyword evidence="4" id="KW-0677">Repeat</keyword>
<keyword evidence="3" id="KW-0963">Cytoplasm</keyword>
<dbReference type="GO" id="GO:0005737">
    <property type="term" value="C:cytoplasm"/>
    <property type="evidence" value="ECO:0007669"/>
    <property type="project" value="UniProtKB-SubCell"/>
</dbReference>
<reference evidence="7" key="2">
    <citation type="submission" date="2015-02" db="UniProtKB">
        <authorList>
            <consortium name="EnsemblMetazoa"/>
        </authorList>
    </citation>
    <scope>IDENTIFICATION</scope>
</reference>
<name>T1JKQ7_STRMM</name>
<organism evidence="7 8">
    <name type="scientific">Strigamia maritima</name>
    <name type="common">European centipede</name>
    <name type="synonym">Geophilus maritimus</name>
    <dbReference type="NCBI Taxonomy" id="126957"/>
    <lineage>
        <taxon>Eukaryota</taxon>
        <taxon>Metazoa</taxon>
        <taxon>Ecdysozoa</taxon>
        <taxon>Arthropoda</taxon>
        <taxon>Myriapoda</taxon>
        <taxon>Chilopoda</taxon>
        <taxon>Pleurostigmophora</taxon>
        <taxon>Geophilomorpha</taxon>
        <taxon>Linotaeniidae</taxon>
        <taxon>Strigamia</taxon>
    </lineage>
</organism>
<dbReference type="Pfam" id="PF25574">
    <property type="entry name" value="TPR_IMB1"/>
    <property type="match status" value="1"/>
</dbReference>
<dbReference type="PROSITE" id="PS50166">
    <property type="entry name" value="IMPORTIN_B_NT"/>
    <property type="match status" value="1"/>
</dbReference>
<dbReference type="Gene3D" id="1.25.10.10">
    <property type="entry name" value="Leucine-rich Repeat Variant"/>
    <property type="match status" value="1"/>
</dbReference>
<accession>T1JKQ7</accession>
<evidence type="ECO:0000256" key="1">
    <source>
        <dbReference type="ARBA" id="ARBA00004496"/>
    </source>
</evidence>
<dbReference type="SUPFAM" id="SSF48371">
    <property type="entry name" value="ARM repeat"/>
    <property type="match status" value="1"/>
</dbReference>
<dbReference type="InterPro" id="IPR001494">
    <property type="entry name" value="Importin-beta_N"/>
</dbReference>
<keyword evidence="5" id="KW-0653">Protein transport</keyword>
<evidence type="ECO:0000259" key="6">
    <source>
        <dbReference type="PROSITE" id="PS50166"/>
    </source>
</evidence>
<keyword evidence="8" id="KW-1185">Reference proteome</keyword>
<keyword evidence="2" id="KW-0813">Transport</keyword>
<protein>
    <recommendedName>
        <fullName evidence="6">Importin N-terminal domain-containing protein</fullName>
    </recommendedName>
</protein>
<evidence type="ECO:0000256" key="2">
    <source>
        <dbReference type="ARBA" id="ARBA00022448"/>
    </source>
</evidence>
<dbReference type="InterPro" id="IPR058584">
    <property type="entry name" value="IMB1_TNPO1-like_TPR"/>
</dbReference>
<evidence type="ECO:0000256" key="3">
    <source>
        <dbReference type="ARBA" id="ARBA00022490"/>
    </source>
</evidence>
<dbReference type="EnsemblMetazoa" id="SMAR014437-RA">
    <property type="protein sequence ID" value="SMAR014437-PA"/>
    <property type="gene ID" value="SMAR014437"/>
</dbReference>
<evidence type="ECO:0000256" key="5">
    <source>
        <dbReference type="ARBA" id="ARBA00022927"/>
    </source>
</evidence>
<dbReference type="HOGENOM" id="CLU_008296_1_0_1"/>
<dbReference type="Proteomes" id="UP000014500">
    <property type="component" value="Unassembled WGS sequence"/>
</dbReference>
<dbReference type="EMBL" id="JH431586">
    <property type="status" value="NOT_ANNOTATED_CDS"/>
    <property type="molecule type" value="Genomic_DNA"/>
</dbReference>
<dbReference type="GO" id="GO:0006606">
    <property type="term" value="P:protein import into nucleus"/>
    <property type="evidence" value="ECO:0007669"/>
    <property type="project" value="InterPro"/>
</dbReference>
<dbReference type="AlphaFoldDB" id="T1JKQ7"/>
<reference evidence="8" key="1">
    <citation type="submission" date="2011-05" db="EMBL/GenBank/DDBJ databases">
        <authorList>
            <person name="Richards S.R."/>
            <person name="Qu J."/>
            <person name="Jiang H."/>
            <person name="Jhangiani S.N."/>
            <person name="Agravi P."/>
            <person name="Goodspeed R."/>
            <person name="Gross S."/>
            <person name="Mandapat C."/>
            <person name="Jackson L."/>
            <person name="Mathew T."/>
            <person name="Pu L."/>
            <person name="Thornton R."/>
            <person name="Saada N."/>
            <person name="Wilczek-Boney K.B."/>
            <person name="Lee S."/>
            <person name="Kovar C."/>
            <person name="Wu Y."/>
            <person name="Scherer S.E."/>
            <person name="Worley K.C."/>
            <person name="Muzny D.M."/>
            <person name="Gibbs R."/>
        </authorList>
    </citation>
    <scope>NUCLEOTIDE SEQUENCE</scope>
    <source>
        <strain evidence="8">Brora</strain>
    </source>
</reference>
<comment type="subcellular location">
    <subcellularLocation>
        <location evidence="1">Cytoplasm</location>
    </subcellularLocation>
</comment>
<feature type="domain" description="Importin N-terminal" evidence="6">
    <location>
        <begin position="97"/>
        <end position="178"/>
    </location>
</feature>
<dbReference type="InterPro" id="IPR011989">
    <property type="entry name" value="ARM-like"/>
</dbReference>
<dbReference type="PhylomeDB" id="T1JKQ7"/>
<dbReference type="InterPro" id="IPR016024">
    <property type="entry name" value="ARM-type_fold"/>
</dbReference>